<sequence>MILLLAFLVVFLYISGLFTFRAFVKYSGATDKDDKIVLAFWFVWVWLAIYEIIRDKQKFEW</sequence>
<evidence type="ECO:0000313" key="3">
    <source>
        <dbReference type="Proteomes" id="UP000281966"/>
    </source>
</evidence>
<keyword evidence="1" id="KW-0812">Transmembrane</keyword>
<protein>
    <submittedName>
        <fullName evidence="2">Uncharacterized protein</fullName>
    </submittedName>
</protein>
<evidence type="ECO:0000256" key="1">
    <source>
        <dbReference type="SAM" id="Phobius"/>
    </source>
</evidence>
<organism evidence="2 3">
    <name type="scientific">Escherichia phage vB_EcoS_swan01</name>
    <dbReference type="NCBI Taxonomy" id="2496549"/>
    <lineage>
        <taxon>Viruses</taxon>
        <taxon>Duplodnaviria</taxon>
        <taxon>Heunggongvirae</taxon>
        <taxon>Uroviricota</taxon>
        <taxon>Caudoviricetes</taxon>
        <taxon>Drexlerviridae</taxon>
        <taxon>Tempevirinae</taxon>
        <taxon>Warwickvirus</taxon>
        <taxon>Warwickvirus ityhuna</taxon>
        <taxon>Warwickvirus swan01</taxon>
    </lineage>
</organism>
<proteinExistence type="predicted"/>
<dbReference type="EMBL" id="LT841304">
    <property type="protein sequence ID" value="SMH63932.1"/>
    <property type="molecule type" value="Genomic_DNA"/>
</dbReference>
<gene>
    <name evidence="2" type="ORF">SWAN_00047</name>
</gene>
<name>A0A1X7QGL1_9CAUD</name>
<keyword evidence="3" id="KW-1185">Reference proteome</keyword>
<feature type="transmembrane region" description="Helical" evidence="1">
    <location>
        <begin position="35"/>
        <end position="53"/>
    </location>
</feature>
<dbReference type="Proteomes" id="UP000281966">
    <property type="component" value="Segment"/>
</dbReference>
<keyword evidence="1" id="KW-0472">Membrane</keyword>
<reference evidence="3" key="1">
    <citation type="submission" date="2017-04" db="EMBL/GenBank/DDBJ databases">
        <authorList>
            <person name="Millard A."/>
            <person name="Redgwell R T."/>
            <person name="Michniewski S."/>
        </authorList>
    </citation>
    <scope>NUCLEOTIDE SEQUENCE [LARGE SCALE GENOMIC DNA]</scope>
</reference>
<evidence type="ECO:0000313" key="2">
    <source>
        <dbReference type="EMBL" id="SMH63932.1"/>
    </source>
</evidence>
<accession>A0A1X7QGL1</accession>
<keyword evidence="1" id="KW-1133">Transmembrane helix</keyword>